<accession>A0A377NBE1</accession>
<dbReference type="Proteomes" id="UP000254304">
    <property type="component" value="Unassembled WGS sequence"/>
</dbReference>
<proteinExistence type="predicted"/>
<dbReference type="GO" id="GO:0005524">
    <property type="term" value="F:ATP binding"/>
    <property type="evidence" value="ECO:0007669"/>
    <property type="project" value="UniProtKB-KW"/>
</dbReference>
<evidence type="ECO:0000256" key="4">
    <source>
        <dbReference type="ARBA" id="ARBA00022519"/>
    </source>
</evidence>
<keyword evidence="2" id="KW-0813">Transport</keyword>
<dbReference type="EMBL" id="UGGO01000001">
    <property type="protein sequence ID" value="STQ44841.1"/>
    <property type="molecule type" value="Genomic_DNA"/>
</dbReference>
<gene>
    <name evidence="9" type="ORF">NCTC12157_02564</name>
</gene>
<name>A0A377NBE1_9GAMM</name>
<organism evidence="9 10">
    <name type="scientific">Ewingella americana</name>
    <dbReference type="NCBI Taxonomy" id="41202"/>
    <lineage>
        <taxon>Bacteria</taxon>
        <taxon>Pseudomonadati</taxon>
        <taxon>Pseudomonadota</taxon>
        <taxon>Gammaproteobacteria</taxon>
        <taxon>Enterobacterales</taxon>
        <taxon>Yersiniaceae</taxon>
        <taxon>Ewingella</taxon>
    </lineage>
</organism>
<keyword evidence="5" id="KW-0547">Nucleotide-binding</keyword>
<evidence type="ECO:0000256" key="7">
    <source>
        <dbReference type="ARBA" id="ARBA00022967"/>
    </source>
</evidence>
<evidence type="ECO:0000313" key="10">
    <source>
        <dbReference type="Proteomes" id="UP000254304"/>
    </source>
</evidence>
<dbReference type="PANTHER" id="PTHR43776">
    <property type="entry name" value="TRANSPORT ATP-BINDING PROTEIN"/>
    <property type="match status" value="1"/>
</dbReference>
<dbReference type="SUPFAM" id="SSF52540">
    <property type="entry name" value="P-loop containing nucleoside triphosphate hydrolases"/>
    <property type="match status" value="1"/>
</dbReference>
<keyword evidence="4" id="KW-0997">Cell inner membrane</keyword>
<dbReference type="PANTHER" id="PTHR43776:SF15">
    <property type="entry name" value="GLUTATHIONE IMPORT ATP-BINDING PROTEIN GSIA"/>
    <property type="match status" value="1"/>
</dbReference>
<evidence type="ECO:0000256" key="6">
    <source>
        <dbReference type="ARBA" id="ARBA00022840"/>
    </source>
</evidence>
<keyword evidence="8" id="KW-0472">Membrane</keyword>
<comment type="subcellular location">
    <subcellularLocation>
        <location evidence="1">Cell inner membrane</location>
        <topology evidence="1">Peripheral membrane protein</topology>
    </subcellularLocation>
</comment>
<protein>
    <submittedName>
        <fullName evidence="9">DL-methionine transporter ATP-binding subunit</fullName>
    </submittedName>
</protein>
<dbReference type="GO" id="GO:0005886">
    <property type="term" value="C:plasma membrane"/>
    <property type="evidence" value="ECO:0007669"/>
    <property type="project" value="UniProtKB-SubCell"/>
</dbReference>
<evidence type="ECO:0000313" key="9">
    <source>
        <dbReference type="EMBL" id="STQ44841.1"/>
    </source>
</evidence>
<evidence type="ECO:0000256" key="5">
    <source>
        <dbReference type="ARBA" id="ARBA00022741"/>
    </source>
</evidence>
<sequence>MSRRLRWICQCRAEILNLLNDLKASTDLTMLLVSHDADVIDHMCDRAVHMAKGHIVG</sequence>
<dbReference type="InterPro" id="IPR050319">
    <property type="entry name" value="ABC_transp_ATP-bind"/>
</dbReference>
<dbReference type="InterPro" id="IPR027417">
    <property type="entry name" value="P-loop_NTPase"/>
</dbReference>
<keyword evidence="3" id="KW-1003">Cell membrane</keyword>
<keyword evidence="7" id="KW-1278">Translocase</keyword>
<keyword evidence="6 9" id="KW-0067">ATP-binding</keyword>
<reference evidence="9 10" key="1">
    <citation type="submission" date="2018-06" db="EMBL/GenBank/DDBJ databases">
        <authorList>
            <consortium name="Pathogen Informatics"/>
            <person name="Doyle S."/>
        </authorList>
    </citation>
    <scope>NUCLEOTIDE SEQUENCE [LARGE SCALE GENOMIC DNA]</scope>
    <source>
        <strain evidence="9 10">NCTC12157</strain>
    </source>
</reference>
<evidence type="ECO:0000256" key="2">
    <source>
        <dbReference type="ARBA" id="ARBA00022448"/>
    </source>
</evidence>
<dbReference type="AlphaFoldDB" id="A0A377NBE1"/>
<evidence type="ECO:0000256" key="3">
    <source>
        <dbReference type="ARBA" id="ARBA00022475"/>
    </source>
</evidence>
<evidence type="ECO:0000256" key="8">
    <source>
        <dbReference type="ARBA" id="ARBA00023136"/>
    </source>
</evidence>
<evidence type="ECO:0000256" key="1">
    <source>
        <dbReference type="ARBA" id="ARBA00004417"/>
    </source>
</evidence>
<dbReference type="Gene3D" id="3.40.50.300">
    <property type="entry name" value="P-loop containing nucleotide triphosphate hydrolases"/>
    <property type="match status" value="1"/>
</dbReference>